<dbReference type="InterPro" id="IPR004623">
    <property type="entry name" value="KdpA"/>
</dbReference>
<feature type="transmembrane region" description="Helical" evidence="9">
    <location>
        <begin position="139"/>
        <end position="158"/>
    </location>
</feature>
<reference evidence="10 11" key="1">
    <citation type="submission" date="2018-05" db="EMBL/GenBank/DDBJ databases">
        <title>Isolation and characterization of genus Methanoculleus species and their viruses from deep sea marine sediment offshore southwestern Taiwan.</title>
        <authorList>
            <person name="Wei W.-H."/>
            <person name="Chen W.-C."/>
            <person name="Lai M.-C."/>
            <person name="Chen S.-C."/>
        </authorList>
    </citation>
    <scope>NUCLEOTIDE SEQUENCE [LARGE SCALE GENOMIC DNA]</scope>
    <source>
        <strain evidence="10 11">CWC-02</strain>
    </source>
</reference>
<feature type="transmembrane region" description="Helical" evidence="9">
    <location>
        <begin position="425"/>
        <end position="444"/>
    </location>
</feature>
<feature type="transmembrane region" description="Helical" evidence="9">
    <location>
        <begin position="360"/>
        <end position="379"/>
    </location>
</feature>
<feature type="transmembrane region" description="Helical" evidence="9">
    <location>
        <begin position="531"/>
        <end position="554"/>
    </location>
</feature>
<dbReference type="HAMAP" id="MF_00275">
    <property type="entry name" value="KdpA"/>
    <property type="match status" value="1"/>
</dbReference>
<keyword evidence="6 9" id="KW-1133">Transmembrane helix</keyword>
<evidence type="ECO:0000256" key="2">
    <source>
        <dbReference type="ARBA" id="ARBA00022475"/>
    </source>
</evidence>
<protein>
    <recommendedName>
        <fullName evidence="9">Potassium-transporting ATPase potassium-binding subunit</fullName>
    </recommendedName>
    <alternativeName>
        <fullName evidence="9">ATP phosphohydrolase [potassium-transporting] A chain</fullName>
    </alternativeName>
    <alternativeName>
        <fullName evidence="9">Potassium-binding and translocating subunit A</fullName>
    </alternativeName>
    <alternativeName>
        <fullName evidence="9">Potassium-translocating ATPase A chain</fullName>
    </alternativeName>
</protein>
<keyword evidence="1 9" id="KW-0813">Transport</keyword>
<comment type="caution">
    <text evidence="10">The sequence shown here is derived from an EMBL/GenBank/DDBJ whole genome shotgun (WGS) entry which is preliminary data.</text>
</comment>
<keyword evidence="3 9" id="KW-0633">Potassium transport</keyword>
<sequence>MAQPEPFLDGLLFIAFLAAVTVAGVLFGRYMAHVFSGGYSRGIPGALEARLFRFVGTSADEEEDWKGYARDMLIFNGIGFLALLALLLLQGYLPFNPEGFGAFDPVTALHTAASFVTNTNYQIYAGEVSASYLTQMAGFTVQNFLSAATGICIAVAVMRGVTRRSTDRIGNFRVDVTRCVLYILLPVAFAAALLLVSQGVIQNVDPYVHAAGYGPAGPQTIAMGPVASQEAVKEFGTNGGGFFNANSAHPYENPTPFTNLAEIFLILLIPVSLPFVFGRMAGSMRQGWAIYAVMLVLYLAALGMLYAAELGGNPLAGQFGVTGISMEGKEVRFGLGGTALFAASTTATSCGAVNAMFDSFMPIAGMIPMFLILLGEVVFGGVGSGFYTFIGFIVLAVFIAGLMIGRSPEYLGKKIEVQEMRMAALTVLVPGVLVLILTGIALLLPGTAGAMHNPGPHGLSELVYTLASQSNNNGSAFAGFDASGMFYALTGAVAMAIGRFVPAVAMLALAGSIAQKKTVPPGPGTLPTASATFTVWTILVILIVGALTFFPLFAMGPIADHLLLLSGGG</sequence>
<dbReference type="AlphaFoldDB" id="A0ABD4TFF9"/>
<dbReference type="NCBIfam" id="TIGR00680">
    <property type="entry name" value="kdpA"/>
    <property type="match status" value="1"/>
</dbReference>
<feature type="transmembrane region" description="Helical" evidence="9">
    <location>
        <begin position="333"/>
        <end position="353"/>
    </location>
</feature>
<feature type="transmembrane region" description="Helical" evidence="9">
    <location>
        <begin position="385"/>
        <end position="404"/>
    </location>
</feature>
<organism evidence="10 11">
    <name type="scientific">Methanoculleus oceani</name>
    <dbReference type="NCBI Taxonomy" id="2184756"/>
    <lineage>
        <taxon>Archaea</taxon>
        <taxon>Methanobacteriati</taxon>
        <taxon>Methanobacteriota</taxon>
        <taxon>Stenosarchaea group</taxon>
        <taxon>Methanomicrobia</taxon>
        <taxon>Methanomicrobiales</taxon>
        <taxon>Methanomicrobiaceae</taxon>
        <taxon>Methanoculleus</taxon>
    </lineage>
</organism>
<evidence type="ECO:0000313" key="11">
    <source>
        <dbReference type="Proteomes" id="UP001523230"/>
    </source>
</evidence>
<dbReference type="Proteomes" id="UP001523230">
    <property type="component" value="Unassembled WGS sequence"/>
</dbReference>
<proteinExistence type="inferred from homology"/>
<feature type="transmembrane region" description="Helical" evidence="9">
    <location>
        <begin position="257"/>
        <end position="276"/>
    </location>
</feature>
<evidence type="ECO:0000256" key="4">
    <source>
        <dbReference type="ARBA" id="ARBA00022692"/>
    </source>
</evidence>
<gene>
    <name evidence="9" type="primary">kdpA</name>
    <name evidence="10" type="ORF">DIC75_11400</name>
</gene>
<keyword evidence="4 9" id="KW-0812">Transmembrane</keyword>
<dbReference type="GO" id="GO:0030955">
    <property type="term" value="F:potassium ion binding"/>
    <property type="evidence" value="ECO:0007669"/>
    <property type="project" value="UniProtKB-UniRule"/>
</dbReference>
<dbReference type="PIRSF" id="PIRSF001294">
    <property type="entry name" value="K_ATPaseA"/>
    <property type="match status" value="1"/>
</dbReference>
<dbReference type="GO" id="GO:0005886">
    <property type="term" value="C:plasma membrane"/>
    <property type="evidence" value="ECO:0007669"/>
    <property type="project" value="UniProtKB-SubCell"/>
</dbReference>
<feature type="transmembrane region" description="Helical" evidence="9">
    <location>
        <begin position="288"/>
        <end position="308"/>
    </location>
</feature>
<feature type="transmembrane region" description="Helical" evidence="9">
    <location>
        <begin position="179"/>
        <end position="201"/>
    </location>
</feature>
<keyword evidence="2 9" id="KW-1003">Cell membrane</keyword>
<evidence type="ECO:0000256" key="6">
    <source>
        <dbReference type="ARBA" id="ARBA00022989"/>
    </source>
</evidence>
<feature type="transmembrane region" description="Helical" evidence="9">
    <location>
        <begin position="12"/>
        <end position="32"/>
    </location>
</feature>
<evidence type="ECO:0000256" key="3">
    <source>
        <dbReference type="ARBA" id="ARBA00022538"/>
    </source>
</evidence>
<dbReference type="GO" id="GO:0006813">
    <property type="term" value="P:potassium ion transport"/>
    <property type="evidence" value="ECO:0007669"/>
    <property type="project" value="UniProtKB-UniRule"/>
</dbReference>
<accession>A0ABD4TFF9</accession>
<dbReference type="EMBL" id="QFDM01000003">
    <property type="protein sequence ID" value="MCM2466900.1"/>
    <property type="molecule type" value="Genomic_DNA"/>
</dbReference>
<comment type="similarity">
    <text evidence="9">Belongs to the KdpA family.</text>
</comment>
<dbReference type="Pfam" id="PF03814">
    <property type="entry name" value="KdpA"/>
    <property type="match status" value="1"/>
</dbReference>
<evidence type="ECO:0000256" key="9">
    <source>
        <dbReference type="HAMAP-Rule" id="MF_00275"/>
    </source>
</evidence>
<keyword evidence="5 9" id="KW-0630">Potassium</keyword>
<feature type="transmembrane region" description="Helical" evidence="9">
    <location>
        <begin position="485"/>
        <end position="510"/>
    </location>
</feature>
<name>A0ABD4TFF9_9EURY</name>
<comment type="function">
    <text evidence="9">Part of the high-affinity ATP-driven potassium transport (or Kdp) system, which catalyzes the hydrolysis of ATP coupled with the electrogenic transport of potassium into the cytoplasm. This subunit binds the extracellular potassium ions and delivers the ions to the membrane domain of KdpB through an intramembrane tunnel.</text>
</comment>
<keyword evidence="11" id="KW-1185">Reference proteome</keyword>
<dbReference type="RefSeq" id="WP_250988171.1">
    <property type="nucleotide sequence ID" value="NZ_QFDM01000003.1"/>
</dbReference>
<feature type="transmembrane region" description="Helical" evidence="9">
    <location>
        <begin position="73"/>
        <end position="93"/>
    </location>
</feature>
<dbReference type="PANTHER" id="PTHR30607:SF2">
    <property type="entry name" value="POTASSIUM-TRANSPORTING ATPASE POTASSIUM-BINDING SUBUNIT"/>
    <property type="match status" value="1"/>
</dbReference>
<evidence type="ECO:0000313" key="10">
    <source>
        <dbReference type="EMBL" id="MCM2466900.1"/>
    </source>
</evidence>
<dbReference type="PANTHER" id="PTHR30607">
    <property type="entry name" value="POTASSIUM-TRANSPORTING ATPASE A CHAIN"/>
    <property type="match status" value="1"/>
</dbReference>
<comment type="subcellular location">
    <subcellularLocation>
        <location evidence="9">Cell membrane</location>
        <topology evidence="9">Multi-pass membrane protein</topology>
    </subcellularLocation>
</comment>
<evidence type="ECO:0000256" key="7">
    <source>
        <dbReference type="ARBA" id="ARBA00023065"/>
    </source>
</evidence>
<comment type="subunit">
    <text evidence="9">The system is composed of three essential subunits: KdpA, KdpB and KdpC.</text>
</comment>
<keyword evidence="7 9" id="KW-0406">Ion transport</keyword>
<keyword evidence="8 9" id="KW-0472">Membrane</keyword>
<evidence type="ECO:0000256" key="5">
    <source>
        <dbReference type="ARBA" id="ARBA00022958"/>
    </source>
</evidence>
<evidence type="ECO:0000256" key="8">
    <source>
        <dbReference type="ARBA" id="ARBA00023136"/>
    </source>
</evidence>
<evidence type="ECO:0000256" key="1">
    <source>
        <dbReference type="ARBA" id="ARBA00022448"/>
    </source>
</evidence>